<keyword evidence="2" id="KW-0808">Transferase</keyword>
<dbReference type="PANTHER" id="PTHR42912">
    <property type="entry name" value="METHYLTRANSFERASE"/>
    <property type="match status" value="1"/>
</dbReference>
<gene>
    <name evidence="2" type="ORF">FRZ00_22160</name>
</gene>
<keyword evidence="3" id="KW-1185">Reference proteome</keyword>
<evidence type="ECO:0000313" key="3">
    <source>
        <dbReference type="Proteomes" id="UP000327000"/>
    </source>
</evidence>
<comment type="caution">
    <text evidence="2">The sequence shown here is derived from an EMBL/GenBank/DDBJ whole genome shotgun (WGS) entry which is preliminary data.</text>
</comment>
<dbReference type="EMBL" id="VOKX01000070">
    <property type="protein sequence ID" value="KAB7839628.1"/>
    <property type="molecule type" value="Genomic_DNA"/>
</dbReference>
<dbReference type="AlphaFoldDB" id="A0A5N5W4A7"/>
<dbReference type="Gene3D" id="3.40.50.150">
    <property type="entry name" value="Vaccinia Virus protein VP39"/>
    <property type="match status" value="1"/>
</dbReference>
<dbReference type="CDD" id="cd02440">
    <property type="entry name" value="AdoMet_MTases"/>
    <property type="match status" value="1"/>
</dbReference>
<dbReference type="Proteomes" id="UP000327000">
    <property type="component" value="Unassembled WGS sequence"/>
</dbReference>
<dbReference type="OrthoDB" id="9786503at2"/>
<sequence length="221" mass="24003">MTDRNADTDRVPEEAARFWERVYADRAEPVWSGRPNPLLAETARAIAPGTALDLGSGEGGDAVWLASRGWTVTAVDIAPTALARTTARAVAAGTAVAQRLTVEQHDLARTFPAGTFDLINAQYLQTPFDLPRARVFQRAARALAAGGLLLVVDHGSVRPWSWDPDPDTRFPAPEEIYDALDLDPAVWRPERLDRPRREATGPGGQTAMVTDTVVAIRRLTG</sequence>
<dbReference type="InterPro" id="IPR050508">
    <property type="entry name" value="Methyltransf_Superfamily"/>
</dbReference>
<dbReference type="InterPro" id="IPR041698">
    <property type="entry name" value="Methyltransf_25"/>
</dbReference>
<dbReference type="SUPFAM" id="SSF53335">
    <property type="entry name" value="S-adenosyl-L-methionine-dependent methyltransferases"/>
    <property type="match status" value="1"/>
</dbReference>
<reference evidence="2 3" key="1">
    <citation type="journal article" date="2019" name="Microb. Cell Fact.">
        <title>Exploring novel herbicidin analogues by transcriptional regulator overexpression and MS/MS molecular networking.</title>
        <authorList>
            <person name="Shi Y."/>
            <person name="Gu R."/>
            <person name="Li Y."/>
            <person name="Wang X."/>
            <person name="Ren W."/>
            <person name="Li X."/>
            <person name="Wang L."/>
            <person name="Xie Y."/>
            <person name="Hong B."/>
        </authorList>
    </citation>
    <scope>NUCLEOTIDE SEQUENCE [LARGE SCALE GENOMIC DNA]</scope>
    <source>
        <strain evidence="2 3">US-43</strain>
    </source>
</reference>
<protein>
    <submittedName>
        <fullName evidence="2">Methyltransferase domain-containing protein</fullName>
    </submittedName>
</protein>
<dbReference type="GO" id="GO:0032259">
    <property type="term" value="P:methylation"/>
    <property type="evidence" value="ECO:0007669"/>
    <property type="project" value="UniProtKB-KW"/>
</dbReference>
<dbReference type="InterPro" id="IPR029063">
    <property type="entry name" value="SAM-dependent_MTases_sf"/>
</dbReference>
<dbReference type="Pfam" id="PF13649">
    <property type="entry name" value="Methyltransf_25"/>
    <property type="match status" value="1"/>
</dbReference>
<evidence type="ECO:0000313" key="2">
    <source>
        <dbReference type="EMBL" id="KAB7839628.1"/>
    </source>
</evidence>
<organism evidence="2 3">
    <name type="scientific">Streptomyces mobaraensis</name>
    <name type="common">Streptoverticillium mobaraense</name>
    <dbReference type="NCBI Taxonomy" id="35621"/>
    <lineage>
        <taxon>Bacteria</taxon>
        <taxon>Bacillati</taxon>
        <taxon>Actinomycetota</taxon>
        <taxon>Actinomycetes</taxon>
        <taxon>Kitasatosporales</taxon>
        <taxon>Streptomycetaceae</taxon>
        <taxon>Streptomyces</taxon>
    </lineage>
</organism>
<name>A0A5N5W4A7_STRMB</name>
<feature type="domain" description="Methyltransferase" evidence="1">
    <location>
        <begin position="52"/>
        <end position="147"/>
    </location>
</feature>
<proteinExistence type="predicted"/>
<keyword evidence="2" id="KW-0489">Methyltransferase</keyword>
<dbReference type="RefSeq" id="WP_152264718.1">
    <property type="nucleotide sequence ID" value="NZ_VOKX01000070.1"/>
</dbReference>
<evidence type="ECO:0000259" key="1">
    <source>
        <dbReference type="Pfam" id="PF13649"/>
    </source>
</evidence>
<accession>A0A5N5W4A7</accession>
<dbReference type="GO" id="GO:0008168">
    <property type="term" value="F:methyltransferase activity"/>
    <property type="evidence" value="ECO:0007669"/>
    <property type="project" value="UniProtKB-KW"/>
</dbReference>